<dbReference type="SUPFAM" id="SSF52833">
    <property type="entry name" value="Thioredoxin-like"/>
    <property type="match status" value="1"/>
</dbReference>
<dbReference type="InterPro" id="IPR017937">
    <property type="entry name" value="Thioredoxin_CS"/>
</dbReference>
<evidence type="ECO:0000259" key="4">
    <source>
        <dbReference type="PROSITE" id="PS51352"/>
    </source>
</evidence>
<evidence type="ECO:0000256" key="3">
    <source>
        <dbReference type="ARBA" id="ARBA00023157"/>
    </source>
</evidence>
<dbReference type="GeneID" id="63686840"/>
<dbReference type="HOGENOM" id="CLU_090389_11_0_1"/>
<dbReference type="RefSeq" id="XP_040632528.1">
    <property type="nucleotide sequence ID" value="XM_040771778.1"/>
</dbReference>
<dbReference type="InterPro" id="IPR036249">
    <property type="entry name" value="Thioredoxin-like_sf"/>
</dbReference>
<evidence type="ECO:0000313" key="6">
    <source>
        <dbReference type="Proteomes" id="UP000030653"/>
    </source>
</evidence>
<evidence type="ECO:0000256" key="1">
    <source>
        <dbReference type="ARBA" id="ARBA00022448"/>
    </source>
</evidence>
<dbReference type="Gene3D" id="3.40.30.10">
    <property type="entry name" value="Glutaredoxin"/>
    <property type="match status" value="1"/>
</dbReference>
<proteinExistence type="predicted"/>
<sequence length="145" mass="16170">MSIFAASRRLPTALSSSRLATRSFASTSRKLERFENADVNVFKKRVMDEGSSKLMIVDFYAAWCGPCRMLSPLLEKLTTDTTLTNGKEVDLMTVDVDKQTQLAGMFQVTSLPTVIIFKDKKAVQRFVGFIPMPKLQQIVAEAADI</sequence>
<evidence type="ECO:0000256" key="2">
    <source>
        <dbReference type="ARBA" id="ARBA00022982"/>
    </source>
</evidence>
<dbReference type="OMA" id="WRESGRI"/>
<gene>
    <name evidence="5" type="ORF">DACRYDRAFT_20063</name>
</gene>
<organism evidence="5 6">
    <name type="scientific">Dacryopinax primogenitus (strain DJM 731)</name>
    <name type="common">Brown rot fungus</name>
    <dbReference type="NCBI Taxonomy" id="1858805"/>
    <lineage>
        <taxon>Eukaryota</taxon>
        <taxon>Fungi</taxon>
        <taxon>Dikarya</taxon>
        <taxon>Basidiomycota</taxon>
        <taxon>Agaricomycotina</taxon>
        <taxon>Dacrymycetes</taxon>
        <taxon>Dacrymycetales</taxon>
        <taxon>Dacrymycetaceae</taxon>
        <taxon>Dacryopinax</taxon>
    </lineage>
</organism>
<feature type="domain" description="Thioredoxin" evidence="4">
    <location>
        <begin position="25"/>
        <end position="144"/>
    </location>
</feature>
<dbReference type="OrthoDB" id="2121326at2759"/>
<keyword evidence="1" id="KW-0813">Transport</keyword>
<dbReference type="GO" id="GO:0005737">
    <property type="term" value="C:cytoplasm"/>
    <property type="evidence" value="ECO:0007669"/>
    <property type="project" value="TreeGrafter"/>
</dbReference>
<accession>M5G9Y7</accession>
<evidence type="ECO:0000313" key="5">
    <source>
        <dbReference type="EMBL" id="EJU05634.1"/>
    </source>
</evidence>
<dbReference type="PRINTS" id="PR00421">
    <property type="entry name" value="THIOREDOXIN"/>
</dbReference>
<keyword evidence="6" id="KW-1185">Reference proteome</keyword>
<dbReference type="InterPro" id="IPR013766">
    <property type="entry name" value="Thioredoxin_domain"/>
</dbReference>
<dbReference type="Pfam" id="PF00085">
    <property type="entry name" value="Thioredoxin"/>
    <property type="match status" value="1"/>
</dbReference>
<dbReference type="AlphaFoldDB" id="M5G9Y7"/>
<reference evidence="5 6" key="1">
    <citation type="journal article" date="2012" name="Science">
        <title>The Paleozoic origin of enzymatic lignin decomposition reconstructed from 31 fungal genomes.</title>
        <authorList>
            <person name="Floudas D."/>
            <person name="Binder M."/>
            <person name="Riley R."/>
            <person name="Barry K."/>
            <person name="Blanchette R.A."/>
            <person name="Henrissat B."/>
            <person name="Martinez A.T."/>
            <person name="Otillar R."/>
            <person name="Spatafora J.W."/>
            <person name="Yadav J.S."/>
            <person name="Aerts A."/>
            <person name="Benoit I."/>
            <person name="Boyd A."/>
            <person name="Carlson A."/>
            <person name="Copeland A."/>
            <person name="Coutinho P.M."/>
            <person name="de Vries R.P."/>
            <person name="Ferreira P."/>
            <person name="Findley K."/>
            <person name="Foster B."/>
            <person name="Gaskell J."/>
            <person name="Glotzer D."/>
            <person name="Gorecki P."/>
            <person name="Heitman J."/>
            <person name="Hesse C."/>
            <person name="Hori C."/>
            <person name="Igarashi K."/>
            <person name="Jurgens J.A."/>
            <person name="Kallen N."/>
            <person name="Kersten P."/>
            <person name="Kohler A."/>
            <person name="Kuees U."/>
            <person name="Kumar T.K.A."/>
            <person name="Kuo A."/>
            <person name="LaButti K."/>
            <person name="Larrondo L.F."/>
            <person name="Lindquist E."/>
            <person name="Ling A."/>
            <person name="Lombard V."/>
            <person name="Lucas S."/>
            <person name="Lundell T."/>
            <person name="Martin R."/>
            <person name="McLaughlin D.J."/>
            <person name="Morgenstern I."/>
            <person name="Morin E."/>
            <person name="Murat C."/>
            <person name="Nagy L.G."/>
            <person name="Nolan M."/>
            <person name="Ohm R.A."/>
            <person name="Patyshakuliyeva A."/>
            <person name="Rokas A."/>
            <person name="Ruiz-Duenas F.J."/>
            <person name="Sabat G."/>
            <person name="Salamov A."/>
            <person name="Samejima M."/>
            <person name="Schmutz J."/>
            <person name="Slot J.C."/>
            <person name="St John F."/>
            <person name="Stenlid J."/>
            <person name="Sun H."/>
            <person name="Sun S."/>
            <person name="Syed K."/>
            <person name="Tsang A."/>
            <person name="Wiebenga A."/>
            <person name="Young D."/>
            <person name="Pisabarro A."/>
            <person name="Eastwood D.C."/>
            <person name="Martin F."/>
            <person name="Cullen D."/>
            <person name="Grigoriev I.V."/>
            <person name="Hibbett D.S."/>
        </authorList>
    </citation>
    <scope>NUCLEOTIDE SEQUENCE [LARGE SCALE GENOMIC DNA]</scope>
    <source>
        <strain evidence="5 6">DJM-731 SS1</strain>
    </source>
</reference>
<name>M5G9Y7_DACPD</name>
<dbReference type="Proteomes" id="UP000030653">
    <property type="component" value="Unassembled WGS sequence"/>
</dbReference>
<dbReference type="PANTHER" id="PTHR45663:SF11">
    <property type="entry name" value="GEO12009P1"/>
    <property type="match status" value="1"/>
</dbReference>
<dbReference type="STRING" id="1858805.M5G9Y7"/>
<dbReference type="GO" id="GO:0015035">
    <property type="term" value="F:protein-disulfide reductase activity"/>
    <property type="evidence" value="ECO:0007669"/>
    <property type="project" value="TreeGrafter"/>
</dbReference>
<dbReference type="PROSITE" id="PS00194">
    <property type="entry name" value="THIOREDOXIN_1"/>
    <property type="match status" value="1"/>
</dbReference>
<keyword evidence="2" id="KW-0249">Electron transport</keyword>
<dbReference type="PANTHER" id="PTHR45663">
    <property type="entry name" value="GEO12009P1"/>
    <property type="match status" value="1"/>
</dbReference>
<protein>
    <submittedName>
        <fullName evidence="5">Thioredoxin-like protein</fullName>
    </submittedName>
</protein>
<keyword evidence="3" id="KW-1015">Disulfide bond</keyword>
<dbReference type="PROSITE" id="PS51352">
    <property type="entry name" value="THIOREDOXIN_2"/>
    <property type="match status" value="1"/>
</dbReference>
<dbReference type="EMBL" id="JH795856">
    <property type="protein sequence ID" value="EJU05634.1"/>
    <property type="molecule type" value="Genomic_DNA"/>
</dbReference>
<dbReference type="CDD" id="cd02947">
    <property type="entry name" value="TRX_family"/>
    <property type="match status" value="1"/>
</dbReference>